<feature type="transmembrane region" description="Helical" evidence="1">
    <location>
        <begin position="121"/>
        <end position="138"/>
    </location>
</feature>
<proteinExistence type="predicted"/>
<gene>
    <name evidence="2" type="ORF">SAMN04488544_1901</name>
</gene>
<keyword evidence="1" id="KW-1133">Transmembrane helix</keyword>
<sequence length="146" mass="15083">MTAAPTLTGPSRAPAGRAARAAVTGAAVVAVAVHLWGLYRDAGPPSAPWFPNADKAEHLVGFGLPCFLVLLALHLHALAAGRRLRGRTIALVVGLFVLHAVVSEVVQGVAYTTRSGDPYDALADLAGTALGLLGHLLVRRRGGRRG</sequence>
<evidence type="ECO:0008006" key="4">
    <source>
        <dbReference type="Google" id="ProtNLM"/>
    </source>
</evidence>
<keyword evidence="3" id="KW-1185">Reference proteome</keyword>
<feature type="transmembrane region" description="Helical" evidence="1">
    <location>
        <begin position="21"/>
        <end position="39"/>
    </location>
</feature>
<evidence type="ECO:0000313" key="3">
    <source>
        <dbReference type="Proteomes" id="UP000198825"/>
    </source>
</evidence>
<dbReference type="EMBL" id="LT629799">
    <property type="protein sequence ID" value="SDU91499.1"/>
    <property type="molecule type" value="Genomic_DNA"/>
</dbReference>
<dbReference type="PANTHER" id="PTHR28008">
    <property type="entry name" value="DOMAIN PROTEIN, PUTATIVE (AFU_ORTHOLOGUE AFUA_3G10980)-RELATED"/>
    <property type="match status" value="1"/>
</dbReference>
<evidence type="ECO:0000313" key="2">
    <source>
        <dbReference type="EMBL" id="SDU91499.1"/>
    </source>
</evidence>
<keyword evidence="1" id="KW-0472">Membrane</keyword>
<reference evidence="3" key="1">
    <citation type="submission" date="2016-10" db="EMBL/GenBank/DDBJ databases">
        <authorList>
            <person name="Varghese N."/>
            <person name="Submissions S."/>
        </authorList>
    </citation>
    <scope>NUCLEOTIDE SEQUENCE [LARGE SCALE GENOMIC DNA]</scope>
    <source>
        <strain evidence="3">DSM 21743</strain>
    </source>
</reference>
<dbReference type="STRING" id="546874.SAMN04488544_1901"/>
<feature type="transmembrane region" description="Helical" evidence="1">
    <location>
        <begin position="59"/>
        <end position="77"/>
    </location>
</feature>
<protein>
    <recommendedName>
        <fullName evidence="4">VanZ like family protein</fullName>
    </recommendedName>
</protein>
<feature type="transmembrane region" description="Helical" evidence="1">
    <location>
        <begin position="89"/>
        <end position="109"/>
    </location>
</feature>
<dbReference type="Proteomes" id="UP000198825">
    <property type="component" value="Chromosome I"/>
</dbReference>
<dbReference type="AlphaFoldDB" id="A0A1H2ME84"/>
<organism evidence="2 3">
    <name type="scientific">Microlunatus sagamiharensis</name>
    <dbReference type="NCBI Taxonomy" id="546874"/>
    <lineage>
        <taxon>Bacteria</taxon>
        <taxon>Bacillati</taxon>
        <taxon>Actinomycetota</taxon>
        <taxon>Actinomycetes</taxon>
        <taxon>Propionibacteriales</taxon>
        <taxon>Propionibacteriaceae</taxon>
        <taxon>Microlunatus</taxon>
    </lineage>
</organism>
<accession>A0A1H2ME84</accession>
<keyword evidence="1" id="KW-0812">Transmembrane</keyword>
<dbReference type="PANTHER" id="PTHR28008:SF1">
    <property type="entry name" value="DOMAIN PROTEIN, PUTATIVE (AFU_ORTHOLOGUE AFUA_3G10980)-RELATED"/>
    <property type="match status" value="1"/>
</dbReference>
<name>A0A1H2ME84_9ACTN</name>
<evidence type="ECO:0000256" key="1">
    <source>
        <dbReference type="SAM" id="Phobius"/>
    </source>
</evidence>